<feature type="domain" description="Solute-binding protein family 3/N-terminal" evidence="2">
    <location>
        <begin position="26"/>
        <end position="160"/>
    </location>
</feature>
<feature type="signal peptide" evidence="1">
    <location>
        <begin position="1"/>
        <end position="18"/>
    </location>
</feature>
<organism evidence="3 4">
    <name type="scientific">Kordiimonas lipolytica</name>
    <dbReference type="NCBI Taxonomy" id="1662421"/>
    <lineage>
        <taxon>Bacteria</taxon>
        <taxon>Pseudomonadati</taxon>
        <taxon>Pseudomonadota</taxon>
        <taxon>Alphaproteobacteria</taxon>
        <taxon>Kordiimonadales</taxon>
        <taxon>Kordiimonadaceae</taxon>
        <taxon>Kordiimonas</taxon>
    </lineage>
</organism>
<dbReference type="InterPro" id="IPR001638">
    <property type="entry name" value="Solute-binding_3/MltF_N"/>
</dbReference>
<dbReference type="SUPFAM" id="SSF53850">
    <property type="entry name" value="Periplasmic binding protein-like II"/>
    <property type="match status" value="1"/>
</dbReference>
<dbReference type="Proteomes" id="UP001595776">
    <property type="component" value="Unassembled WGS sequence"/>
</dbReference>
<proteinExistence type="predicted"/>
<sequence length="238" mass="25798">MRLIVGVIILLFLTQASAAQTLTLLTEENPPLNYTDAETGEITGAATELVTAILDAADVDFTIRSLPWARAFRQARDTANHCVFATVRSEEREDRFEWVSPLFVGGWALYKRPGSALDVTAIDKLEGHVVAAMAGTAALAKLKSATNAEVVTAQRDDTALALLYHGRADLWLSGVFAAPHSAKTAGLPMPEVAFIWRPSVIALACSKGTDPQLMERLRQINAGLNDLHLMARYHYGAP</sequence>
<dbReference type="RefSeq" id="WP_068152661.1">
    <property type="nucleotide sequence ID" value="NZ_JBHSCR010000003.1"/>
</dbReference>
<accession>A0ABV8U9J9</accession>
<dbReference type="PANTHER" id="PTHR38834">
    <property type="entry name" value="PERIPLASMIC SUBSTRATE BINDING PROTEIN FAMILY 3"/>
    <property type="match status" value="1"/>
</dbReference>
<dbReference type="Pfam" id="PF00497">
    <property type="entry name" value="SBP_bac_3"/>
    <property type="match status" value="1"/>
</dbReference>
<dbReference type="PANTHER" id="PTHR38834:SF3">
    <property type="entry name" value="SOLUTE-BINDING PROTEIN FAMILY 3_N-TERMINAL DOMAIN-CONTAINING PROTEIN"/>
    <property type="match status" value="1"/>
</dbReference>
<comment type="caution">
    <text evidence="3">The sequence shown here is derived from an EMBL/GenBank/DDBJ whole genome shotgun (WGS) entry which is preliminary data.</text>
</comment>
<keyword evidence="1" id="KW-0732">Signal</keyword>
<keyword evidence="4" id="KW-1185">Reference proteome</keyword>
<reference evidence="4" key="1">
    <citation type="journal article" date="2019" name="Int. J. Syst. Evol. Microbiol.">
        <title>The Global Catalogue of Microorganisms (GCM) 10K type strain sequencing project: providing services to taxonomists for standard genome sequencing and annotation.</title>
        <authorList>
            <consortium name="The Broad Institute Genomics Platform"/>
            <consortium name="The Broad Institute Genome Sequencing Center for Infectious Disease"/>
            <person name="Wu L."/>
            <person name="Ma J."/>
        </authorList>
    </citation>
    <scope>NUCLEOTIDE SEQUENCE [LARGE SCALE GENOMIC DNA]</scope>
    <source>
        <strain evidence="4">CGMCC 1.15304</strain>
    </source>
</reference>
<protein>
    <submittedName>
        <fullName evidence="3">Substrate-binding periplasmic protein</fullName>
    </submittedName>
</protein>
<evidence type="ECO:0000313" key="3">
    <source>
        <dbReference type="EMBL" id="MFC4347305.1"/>
    </source>
</evidence>
<evidence type="ECO:0000313" key="4">
    <source>
        <dbReference type="Proteomes" id="UP001595776"/>
    </source>
</evidence>
<evidence type="ECO:0000256" key="1">
    <source>
        <dbReference type="SAM" id="SignalP"/>
    </source>
</evidence>
<gene>
    <name evidence="3" type="ORF">ACFO5Q_05565</name>
</gene>
<dbReference type="EMBL" id="JBHSCR010000003">
    <property type="protein sequence ID" value="MFC4347305.1"/>
    <property type="molecule type" value="Genomic_DNA"/>
</dbReference>
<feature type="chain" id="PRO_5046359632" evidence="1">
    <location>
        <begin position="19"/>
        <end position="238"/>
    </location>
</feature>
<dbReference type="Gene3D" id="3.40.190.10">
    <property type="entry name" value="Periplasmic binding protein-like II"/>
    <property type="match status" value="2"/>
</dbReference>
<evidence type="ECO:0000259" key="2">
    <source>
        <dbReference type="Pfam" id="PF00497"/>
    </source>
</evidence>
<name>A0ABV8U9J9_9PROT</name>